<proteinExistence type="predicted"/>
<gene>
    <name evidence="3" type="ORF">C884_02503</name>
</gene>
<comment type="caution">
    <text evidence="3">The sequence shown here is derived from an EMBL/GenBank/DDBJ whole genome shotgun (WGS) entry which is preliminary data.</text>
</comment>
<evidence type="ECO:0000313" key="3">
    <source>
        <dbReference type="EMBL" id="EME36693.1"/>
    </source>
</evidence>
<keyword evidence="4" id="KW-1185">Reference proteome</keyword>
<dbReference type="Proteomes" id="UP000009877">
    <property type="component" value="Unassembled WGS sequence"/>
</dbReference>
<evidence type="ECO:0000313" key="4">
    <source>
        <dbReference type="Proteomes" id="UP000009877"/>
    </source>
</evidence>
<evidence type="ECO:0000256" key="1">
    <source>
        <dbReference type="SAM" id="MobiDB-lite"/>
    </source>
</evidence>
<dbReference type="STRING" id="71999.KPaMU14_00615"/>
<dbReference type="AlphaFoldDB" id="M2XV49"/>
<name>M2XV49_9MICC</name>
<feature type="region of interest" description="Disordered" evidence="1">
    <location>
        <begin position="1"/>
        <end position="20"/>
    </location>
</feature>
<accession>M2XV49</accession>
<protein>
    <recommendedName>
        <fullName evidence="2">PKD domain-containing protein</fullName>
    </recommendedName>
</protein>
<reference evidence="3 4" key="1">
    <citation type="journal article" date="2014" name="Genome Announc.">
        <title>Draft Genome Sequence of Kocuria palustris PEL.</title>
        <authorList>
            <person name="Sharma G."/>
            <person name="Khatri I."/>
            <person name="Subramanian S."/>
        </authorList>
    </citation>
    <scope>NUCLEOTIDE SEQUENCE [LARGE SCALE GENOMIC DNA]</scope>
    <source>
        <strain evidence="3 4">PEL</strain>
    </source>
</reference>
<dbReference type="InterPro" id="IPR000601">
    <property type="entry name" value="PKD_dom"/>
</dbReference>
<dbReference type="PROSITE" id="PS50093">
    <property type="entry name" value="PKD"/>
    <property type="match status" value="1"/>
</dbReference>
<dbReference type="InterPro" id="IPR013783">
    <property type="entry name" value="Ig-like_fold"/>
</dbReference>
<evidence type="ECO:0000259" key="2">
    <source>
        <dbReference type="PROSITE" id="PS50093"/>
    </source>
</evidence>
<dbReference type="RefSeq" id="WP_006214563.1">
    <property type="nucleotide sequence ID" value="NZ_ANHZ02000009.1"/>
</dbReference>
<sequence length="181" mass="19134">MSDPICSPADQVPEGDEPMPLPVFTVEDLRRLEVSPAVTAVEPAPDTLVGLHTNMYASAEDQVFDTELAGFPVQVRVTPVSFTWDYGDGTTFGPTELSGGPLPAGSWDEPTDTSHQYADTGDVSVVLTTEFAGEYSVSGGPWLPVDGTSTVSSDPVALSVWRSTVRNYADDCFDNPGGVGC</sequence>
<organism evidence="3 4">
    <name type="scientific">Kocuria palustris PEL</name>
    <dbReference type="NCBI Taxonomy" id="1236550"/>
    <lineage>
        <taxon>Bacteria</taxon>
        <taxon>Bacillati</taxon>
        <taxon>Actinomycetota</taxon>
        <taxon>Actinomycetes</taxon>
        <taxon>Micrococcales</taxon>
        <taxon>Micrococcaceae</taxon>
        <taxon>Kocuria</taxon>
    </lineage>
</organism>
<dbReference type="EMBL" id="ANHZ02000009">
    <property type="protein sequence ID" value="EME36693.1"/>
    <property type="molecule type" value="Genomic_DNA"/>
</dbReference>
<feature type="domain" description="PKD" evidence="2">
    <location>
        <begin position="78"/>
        <end position="128"/>
    </location>
</feature>
<dbReference type="GO" id="GO:0005975">
    <property type="term" value="P:carbohydrate metabolic process"/>
    <property type="evidence" value="ECO:0007669"/>
    <property type="project" value="UniProtKB-ARBA"/>
</dbReference>
<dbReference type="Gene3D" id="2.60.40.10">
    <property type="entry name" value="Immunoglobulins"/>
    <property type="match status" value="1"/>
</dbReference>